<feature type="non-terminal residue" evidence="1">
    <location>
        <position position="36"/>
    </location>
</feature>
<evidence type="ECO:0000313" key="1">
    <source>
        <dbReference type="EMBL" id="MCI81052.1"/>
    </source>
</evidence>
<proteinExistence type="predicted"/>
<dbReference type="AlphaFoldDB" id="A0A392V0W5"/>
<reference evidence="1 2" key="1">
    <citation type="journal article" date="2018" name="Front. Plant Sci.">
        <title>Red Clover (Trifolium pratense) and Zigzag Clover (T. medium) - A Picture of Genomic Similarities and Differences.</title>
        <authorList>
            <person name="Dluhosova J."/>
            <person name="Istvanek J."/>
            <person name="Nedelnik J."/>
            <person name="Repkova J."/>
        </authorList>
    </citation>
    <scope>NUCLEOTIDE SEQUENCE [LARGE SCALE GENOMIC DNA]</scope>
    <source>
        <strain evidence="2">cv. 10/8</strain>
        <tissue evidence="1">Leaf</tissue>
    </source>
</reference>
<dbReference type="EMBL" id="LXQA011009772">
    <property type="protein sequence ID" value="MCI81052.1"/>
    <property type="molecule type" value="Genomic_DNA"/>
</dbReference>
<dbReference type="Proteomes" id="UP000265520">
    <property type="component" value="Unassembled WGS sequence"/>
</dbReference>
<comment type="caution">
    <text evidence="1">The sequence shown here is derived from an EMBL/GenBank/DDBJ whole genome shotgun (WGS) entry which is preliminary data.</text>
</comment>
<keyword evidence="2" id="KW-1185">Reference proteome</keyword>
<organism evidence="1 2">
    <name type="scientific">Trifolium medium</name>
    <dbReference type="NCBI Taxonomy" id="97028"/>
    <lineage>
        <taxon>Eukaryota</taxon>
        <taxon>Viridiplantae</taxon>
        <taxon>Streptophyta</taxon>
        <taxon>Embryophyta</taxon>
        <taxon>Tracheophyta</taxon>
        <taxon>Spermatophyta</taxon>
        <taxon>Magnoliopsida</taxon>
        <taxon>eudicotyledons</taxon>
        <taxon>Gunneridae</taxon>
        <taxon>Pentapetalae</taxon>
        <taxon>rosids</taxon>
        <taxon>fabids</taxon>
        <taxon>Fabales</taxon>
        <taxon>Fabaceae</taxon>
        <taxon>Papilionoideae</taxon>
        <taxon>50 kb inversion clade</taxon>
        <taxon>NPAAA clade</taxon>
        <taxon>Hologalegina</taxon>
        <taxon>IRL clade</taxon>
        <taxon>Trifolieae</taxon>
        <taxon>Trifolium</taxon>
    </lineage>
</organism>
<protein>
    <submittedName>
        <fullName evidence="1">Uncharacterized protein</fullName>
    </submittedName>
</protein>
<evidence type="ECO:0000313" key="2">
    <source>
        <dbReference type="Proteomes" id="UP000265520"/>
    </source>
</evidence>
<sequence length="36" mass="4020">MKLDPKPNPKTQPNQSYHLLSGILHEVSVVLTTYGI</sequence>
<accession>A0A392V0W5</accession>
<name>A0A392V0W5_9FABA</name>